<dbReference type="InterPro" id="IPR000340">
    <property type="entry name" value="Dual-sp_phosphatase_cat-dom"/>
</dbReference>
<dbReference type="AlphaFoldDB" id="A0A1C7MYY4"/>
<dbReference type="SUPFAM" id="SSF52799">
    <property type="entry name" value="(Phosphotyrosine protein) phosphatases II"/>
    <property type="match status" value="1"/>
</dbReference>
<accession>A0A1C7MYY4</accession>
<dbReference type="InterPro" id="IPR029021">
    <property type="entry name" value="Prot-tyrosine_phosphatase-like"/>
</dbReference>
<dbReference type="GO" id="GO:0043409">
    <property type="term" value="P:negative regulation of MAPK cascade"/>
    <property type="evidence" value="ECO:0007669"/>
    <property type="project" value="TreeGrafter"/>
</dbReference>
<evidence type="ECO:0000313" key="8">
    <source>
        <dbReference type="Proteomes" id="UP000093000"/>
    </source>
</evidence>
<comment type="caution">
    <text evidence="7">The sequence shown here is derived from an EMBL/GenBank/DDBJ whole genome shotgun (WGS) entry which is preliminary data.</text>
</comment>
<proteinExistence type="inferred from homology"/>
<dbReference type="InterPro" id="IPR020422">
    <property type="entry name" value="TYR_PHOSPHATASE_DUAL_dom"/>
</dbReference>
<dbReference type="Proteomes" id="UP000093000">
    <property type="component" value="Unassembled WGS sequence"/>
</dbReference>
<protein>
    <recommendedName>
        <fullName evidence="2">protein-tyrosine-phosphatase</fullName>
        <ecNumber evidence="2">3.1.3.48</ecNumber>
    </recommendedName>
</protein>
<feature type="domain" description="Tyrosine specific protein phosphatases" evidence="6">
    <location>
        <begin position="1"/>
        <end position="55"/>
    </location>
</feature>
<dbReference type="GO" id="GO:0033550">
    <property type="term" value="F:MAP kinase tyrosine phosphatase activity"/>
    <property type="evidence" value="ECO:0007669"/>
    <property type="project" value="TreeGrafter"/>
</dbReference>
<dbReference type="EMBL" id="LUGH01001122">
    <property type="protein sequence ID" value="OBZ81619.1"/>
    <property type="molecule type" value="Genomic_DNA"/>
</dbReference>
<comment type="similarity">
    <text evidence="1">Belongs to the protein-tyrosine phosphatase family. Non-receptor class dual specificity subfamily.</text>
</comment>
<evidence type="ECO:0000313" key="7">
    <source>
        <dbReference type="EMBL" id="OBZ81619.1"/>
    </source>
</evidence>
<evidence type="ECO:0000259" key="6">
    <source>
        <dbReference type="PROSITE" id="PS50056"/>
    </source>
</evidence>
<name>A0A1C7MYY4_9FUNG</name>
<dbReference type="Pfam" id="PF00782">
    <property type="entry name" value="DSPc"/>
    <property type="match status" value="1"/>
</dbReference>
<sequence length="136" mass="15469">MDIIDRARAAGQPILVHCQCGVARSATVIIAYVMKTFRLPMQEAYDHVKQLAPAINPNLSLLFQLREFEQALHAETKENTSGLLSRASSISTWKRKLSKTLFQPQPQPQPQESREWWKSKKVTFELNEPASPSVCY</sequence>
<dbReference type="PANTHER" id="PTHR10159:SF519">
    <property type="entry name" value="DUAL SPECIFICITY PROTEIN PHOSPHATASE MPK3"/>
    <property type="match status" value="1"/>
</dbReference>
<reference evidence="7 8" key="1">
    <citation type="submission" date="2016-03" db="EMBL/GenBank/DDBJ databases">
        <title>Choanephora cucurbitarum.</title>
        <authorList>
            <person name="Min B."/>
            <person name="Park H."/>
            <person name="Park J.-H."/>
            <person name="Shin H.-D."/>
            <person name="Choi I.-G."/>
        </authorList>
    </citation>
    <scope>NUCLEOTIDE SEQUENCE [LARGE SCALE GENOMIC DNA]</scope>
    <source>
        <strain evidence="7 8">KUS-F28377</strain>
    </source>
</reference>
<dbReference type="InterPro" id="IPR016130">
    <property type="entry name" value="Tyr_Pase_AS"/>
</dbReference>
<dbReference type="GO" id="GO:0017017">
    <property type="term" value="F:MAP kinase tyrosine/serine/threonine phosphatase activity"/>
    <property type="evidence" value="ECO:0007669"/>
    <property type="project" value="TreeGrafter"/>
</dbReference>
<keyword evidence="8" id="KW-1185">Reference proteome</keyword>
<dbReference type="PROSITE" id="PS00383">
    <property type="entry name" value="TYR_PHOSPHATASE_1"/>
    <property type="match status" value="1"/>
</dbReference>
<dbReference type="PROSITE" id="PS50056">
    <property type="entry name" value="TYR_PHOSPHATASE_2"/>
    <property type="match status" value="1"/>
</dbReference>
<dbReference type="PANTHER" id="PTHR10159">
    <property type="entry name" value="DUAL SPECIFICITY PROTEIN PHOSPHATASE"/>
    <property type="match status" value="1"/>
</dbReference>
<keyword evidence="4" id="KW-0904">Protein phosphatase</keyword>
<evidence type="ECO:0000256" key="4">
    <source>
        <dbReference type="ARBA" id="ARBA00022912"/>
    </source>
</evidence>
<evidence type="ECO:0000259" key="5">
    <source>
        <dbReference type="PROSITE" id="PS50054"/>
    </source>
</evidence>
<dbReference type="PROSITE" id="PS50054">
    <property type="entry name" value="TYR_PHOSPHATASE_DUAL"/>
    <property type="match status" value="1"/>
</dbReference>
<dbReference type="InterPro" id="IPR000387">
    <property type="entry name" value="Tyr_Pase_dom"/>
</dbReference>
<organism evidence="7 8">
    <name type="scientific">Choanephora cucurbitarum</name>
    <dbReference type="NCBI Taxonomy" id="101091"/>
    <lineage>
        <taxon>Eukaryota</taxon>
        <taxon>Fungi</taxon>
        <taxon>Fungi incertae sedis</taxon>
        <taxon>Mucoromycota</taxon>
        <taxon>Mucoromycotina</taxon>
        <taxon>Mucoromycetes</taxon>
        <taxon>Mucorales</taxon>
        <taxon>Mucorineae</taxon>
        <taxon>Choanephoraceae</taxon>
        <taxon>Choanephoroideae</taxon>
        <taxon>Choanephora</taxon>
    </lineage>
</organism>
<dbReference type="SMART" id="SM00195">
    <property type="entry name" value="DSPc"/>
    <property type="match status" value="1"/>
</dbReference>
<dbReference type="OrthoDB" id="2017893at2759"/>
<dbReference type="GO" id="GO:0005737">
    <property type="term" value="C:cytoplasm"/>
    <property type="evidence" value="ECO:0007669"/>
    <property type="project" value="TreeGrafter"/>
</dbReference>
<keyword evidence="3" id="KW-0378">Hydrolase</keyword>
<dbReference type="GO" id="GO:0008330">
    <property type="term" value="F:protein tyrosine/threonine phosphatase activity"/>
    <property type="evidence" value="ECO:0007669"/>
    <property type="project" value="TreeGrafter"/>
</dbReference>
<gene>
    <name evidence="7" type="primary">SDP1</name>
    <name evidence="7" type="ORF">A0J61_10334</name>
</gene>
<dbReference type="STRING" id="101091.A0A1C7MYY4"/>
<evidence type="ECO:0000256" key="2">
    <source>
        <dbReference type="ARBA" id="ARBA00013064"/>
    </source>
</evidence>
<dbReference type="EC" id="3.1.3.48" evidence="2"/>
<evidence type="ECO:0000256" key="3">
    <source>
        <dbReference type="ARBA" id="ARBA00022801"/>
    </source>
</evidence>
<feature type="domain" description="Tyrosine-protein phosphatase" evidence="5">
    <location>
        <begin position="1"/>
        <end position="74"/>
    </location>
</feature>
<evidence type="ECO:0000256" key="1">
    <source>
        <dbReference type="ARBA" id="ARBA00008601"/>
    </source>
</evidence>
<dbReference type="InParanoid" id="A0A1C7MYY4"/>
<dbReference type="Gene3D" id="3.90.190.10">
    <property type="entry name" value="Protein tyrosine phosphatase superfamily"/>
    <property type="match status" value="1"/>
</dbReference>